<protein>
    <submittedName>
        <fullName evidence="2">Uncharacterized protein</fullName>
    </submittedName>
</protein>
<proteinExistence type="predicted"/>
<sequence>MRKPSTRPETDSTITELGRGKAERVVLGSKPYGSMVRIVLAVLVFVLVFGTIFFLAQG</sequence>
<gene>
    <name evidence="2" type="ORF">N8A98_08115</name>
</gene>
<evidence type="ECO:0000256" key="1">
    <source>
        <dbReference type="SAM" id="Phobius"/>
    </source>
</evidence>
<feature type="transmembrane region" description="Helical" evidence="1">
    <location>
        <begin position="35"/>
        <end position="56"/>
    </location>
</feature>
<dbReference type="RefSeq" id="WP_262170545.1">
    <property type="nucleotide sequence ID" value="NZ_CP104965.1"/>
</dbReference>
<dbReference type="EMBL" id="CP104965">
    <property type="protein sequence ID" value="UXN71137.1"/>
    <property type="molecule type" value="Genomic_DNA"/>
</dbReference>
<organism evidence="2 3">
    <name type="scientific">Devosia neptuniae</name>
    <dbReference type="NCBI Taxonomy" id="191302"/>
    <lineage>
        <taxon>Bacteria</taxon>
        <taxon>Pseudomonadati</taxon>
        <taxon>Pseudomonadota</taxon>
        <taxon>Alphaproteobacteria</taxon>
        <taxon>Hyphomicrobiales</taxon>
        <taxon>Devosiaceae</taxon>
        <taxon>Devosia</taxon>
    </lineage>
</organism>
<keyword evidence="1" id="KW-0472">Membrane</keyword>
<reference evidence="2 3" key="1">
    <citation type="submission" date="2022-09" db="EMBL/GenBank/DDBJ databases">
        <title>Interaction between co-microsymbionts with complementary sets of symbiotic genes in legume-rhizobium systems.</title>
        <authorList>
            <person name="Safronova V."/>
            <person name="Sazanova A."/>
            <person name="Afonin A."/>
            <person name="Chirak E."/>
        </authorList>
    </citation>
    <scope>NUCLEOTIDE SEQUENCE [LARGE SCALE GENOMIC DNA]</scope>
    <source>
        <strain evidence="2 3">A18/4-1</strain>
    </source>
</reference>
<name>A0ABY6CFX9_9HYPH</name>
<keyword evidence="1" id="KW-0812">Transmembrane</keyword>
<keyword evidence="3" id="KW-1185">Reference proteome</keyword>
<dbReference type="Proteomes" id="UP001061862">
    <property type="component" value="Chromosome"/>
</dbReference>
<accession>A0ABY6CFX9</accession>
<keyword evidence="1" id="KW-1133">Transmembrane helix</keyword>
<evidence type="ECO:0000313" key="2">
    <source>
        <dbReference type="EMBL" id="UXN71137.1"/>
    </source>
</evidence>
<evidence type="ECO:0000313" key="3">
    <source>
        <dbReference type="Proteomes" id="UP001061862"/>
    </source>
</evidence>